<dbReference type="PANTHER" id="PTHR22923">
    <property type="entry name" value="CEREBELLIN-RELATED"/>
    <property type="match status" value="1"/>
</dbReference>
<evidence type="ECO:0000313" key="5">
    <source>
        <dbReference type="Ensembl" id="ENSSTUP00000116477.1"/>
    </source>
</evidence>
<dbReference type="PRINTS" id="PR00007">
    <property type="entry name" value="COMPLEMNTC1Q"/>
</dbReference>
<dbReference type="SUPFAM" id="SSF49842">
    <property type="entry name" value="TNF-like"/>
    <property type="match status" value="1"/>
</dbReference>
<dbReference type="PROSITE" id="PS50871">
    <property type="entry name" value="C1Q"/>
    <property type="match status" value="1"/>
</dbReference>
<comment type="subcellular location">
    <subcellularLocation>
        <location evidence="1">Secreted</location>
    </subcellularLocation>
</comment>
<dbReference type="InterPro" id="IPR050822">
    <property type="entry name" value="Cerebellin_Synaptic_Org"/>
</dbReference>
<evidence type="ECO:0000313" key="6">
    <source>
        <dbReference type="Proteomes" id="UP000472277"/>
    </source>
</evidence>
<evidence type="ECO:0000256" key="3">
    <source>
        <dbReference type="ARBA" id="ARBA00022729"/>
    </source>
</evidence>
<dbReference type="InParanoid" id="A0A674F8S1"/>
<reference evidence="5" key="2">
    <citation type="submission" date="2025-09" db="UniProtKB">
        <authorList>
            <consortium name="Ensembl"/>
        </authorList>
    </citation>
    <scope>IDENTIFICATION</scope>
</reference>
<protein>
    <recommendedName>
        <fullName evidence="4">C1q domain-containing protein</fullName>
    </recommendedName>
</protein>
<keyword evidence="3" id="KW-0732">Signal</keyword>
<feature type="domain" description="C1q" evidence="4">
    <location>
        <begin position="85"/>
        <end position="219"/>
    </location>
</feature>
<dbReference type="SMART" id="SM00110">
    <property type="entry name" value="C1Q"/>
    <property type="match status" value="1"/>
</dbReference>
<dbReference type="InterPro" id="IPR008983">
    <property type="entry name" value="Tumour_necrosis_fac-like_dom"/>
</dbReference>
<sequence>MQEVTSSHTDAMQEVTSNHTDAMQEVTSSHTDAMQEVTSSWYYYRMVWWGVGCWYYYRMVWWGVGCCSALQELRATVKELKRENRERPKVAFSALLSETKRPYNNDITLVYKHVFTNTGNAYSPVTGIFKVPVRGIYYFRYTAFGVTSKHRRVSLYKGGQLMVTVTDHSTPHDGEDSRSNGVTLQLEEGEEGYTRLKAEHQVYDDGAHHTTFTGFLICA</sequence>
<evidence type="ECO:0000256" key="2">
    <source>
        <dbReference type="ARBA" id="ARBA00022525"/>
    </source>
</evidence>
<dbReference type="Proteomes" id="UP000472277">
    <property type="component" value="Unassembled WGS sequence"/>
</dbReference>
<dbReference type="Ensembl" id="ENSSTUT00000124568.1">
    <property type="protein sequence ID" value="ENSSTUP00000116477.1"/>
    <property type="gene ID" value="ENSSTUG00000051192.1"/>
</dbReference>
<name>A0A674F8S1_SALTR</name>
<dbReference type="PANTHER" id="PTHR22923:SF102">
    <property type="entry name" value="CEREBELLIN 13-RELATED"/>
    <property type="match status" value="1"/>
</dbReference>
<dbReference type="InterPro" id="IPR001073">
    <property type="entry name" value="C1q_dom"/>
</dbReference>
<evidence type="ECO:0000256" key="1">
    <source>
        <dbReference type="ARBA" id="ARBA00004613"/>
    </source>
</evidence>
<keyword evidence="2" id="KW-0964">Secreted</keyword>
<accession>A0A674F8S1</accession>
<dbReference type="Pfam" id="PF00386">
    <property type="entry name" value="C1q"/>
    <property type="match status" value="1"/>
</dbReference>
<reference evidence="5" key="1">
    <citation type="submission" date="2025-08" db="UniProtKB">
        <authorList>
            <consortium name="Ensembl"/>
        </authorList>
    </citation>
    <scope>IDENTIFICATION</scope>
</reference>
<dbReference type="GO" id="GO:0005576">
    <property type="term" value="C:extracellular region"/>
    <property type="evidence" value="ECO:0007669"/>
    <property type="project" value="UniProtKB-SubCell"/>
</dbReference>
<dbReference type="GeneTree" id="ENSGT00950000183116"/>
<evidence type="ECO:0000259" key="4">
    <source>
        <dbReference type="PROSITE" id="PS50871"/>
    </source>
</evidence>
<dbReference type="AlphaFoldDB" id="A0A674F8S1"/>
<dbReference type="Gene3D" id="2.60.120.40">
    <property type="match status" value="1"/>
</dbReference>
<keyword evidence="6" id="KW-1185">Reference proteome</keyword>
<organism evidence="5 6">
    <name type="scientific">Salmo trutta</name>
    <name type="common">Brown trout</name>
    <dbReference type="NCBI Taxonomy" id="8032"/>
    <lineage>
        <taxon>Eukaryota</taxon>
        <taxon>Metazoa</taxon>
        <taxon>Chordata</taxon>
        <taxon>Craniata</taxon>
        <taxon>Vertebrata</taxon>
        <taxon>Euteleostomi</taxon>
        <taxon>Actinopterygii</taxon>
        <taxon>Neopterygii</taxon>
        <taxon>Teleostei</taxon>
        <taxon>Protacanthopterygii</taxon>
        <taxon>Salmoniformes</taxon>
        <taxon>Salmonidae</taxon>
        <taxon>Salmoninae</taxon>
        <taxon>Salmo</taxon>
    </lineage>
</organism>
<proteinExistence type="predicted"/>